<dbReference type="GO" id="GO:0009401">
    <property type="term" value="P:phosphoenolpyruvate-dependent sugar phosphotransferase system"/>
    <property type="evidence" value="ECO:0007669"/>
    <property type="project" value="InterPro"/>
</dbReference>
<dbReference type="KEGG" id="prv:G7070_17160"/>
<reference evidence="3 4" key="1">
    <citation type="submission" date="2020-03" db="EMBL/GenBank/DDBJ databases">
        <title>Propioniciclava sp. nov., isolated from Hydrophilus acuminatus.</title>
        <authorList>
            <person name="Hyun D.-W."/>
            <person name="Bae J.-W."/>
        </authorList>
    </citation>
    <scope>NUCLEOTIDE SEQUENCE [LARGE SCALE GENOMIC DNA]</scope>
    <source>
        <strain evidence="3 4">HDW11</strain>
    </source>
</reference>
<keyword evidence="1" id="KW-0808">Transferase</keyword>
<evidence type="ECO:0000256" key="1">
    <source>
        <dbReference type="ARBA" id="ARBA00022679"/>
    </source>
</evidence>
<organism evidence="3 4">
    <name type="scientific">Propioniciclava coleopterorum</name>
    <dbReference type="NCBI Taxonomy" id="2714937"/>
    <lineage>
        <taxon>Bacteria</taxon>
        <taxon>Bacillati</taxon>
        <taxon>Actinomycetota</taxon>
        <taxon>Actinomycetes</taxon>
        <taxon>Propionibacteriales</taxon>
        <taxon>Propionibacteriaceae</taxon>
        <taxon>Propioniciclava</taxon>
    </lineage>
</organism>
<keyword evidence="4" id="KW-1185">Reference proteome</keyword>
<feature type="domain" description="PTS EIIB type-2" evidence="2">
    <location>
        <begin position="5"/>
        <end position="97"/>
    </location>
</feature>
<dbReference type="CDD" id="cd05566">
    <property type="entry name" value="PTS_IIB_galactitol"/>
    <property type="match status" value="1"/>
</dbReference>
<gene>
    <name evidence="3" type="ORF">G7070_17160</name>
</gene>
<dbReference type="SUPFAM" id="SSF52794">
    <property type="entry name" value="PTS system IIB component-like"/>
    <property type="match status" value="1"/>
</dbReference>
<keyword evidence="3" id="KW-0762">Sugar transport</keyword>
<dbReference type="EMBL" id="CP049865">
    <property type="protein sequence ID" value="QIK73678.1"/>
    <property type="molecule type" value="Genomic_DNA"/>
</dbReference>
<proteinExistence type="predicted"/>
<evidence type="ECO:0000313" key="4">
    <source>
        <dbReference type="Proteomes" id="UP000501058"/>
    </source>
</evidence>
<keyword evidence="3" id="KW-0813">Transport</keyword>
<protein>
    <submittedName>
        <fullName evidence="3">PTS sugar transporter subunit IIB</fullName>
    </submittedName>
</protein>
<dbReference type="PROSITE" id="PS51099">
    <property type="entry name" value="PTS_EIIB_TYPE_2"/>
    <property type="match status" value="1"/>
</dbReference>
<evidence type="ECO:0000259" key="2">
    <source>
        <dbReference type="PROSITE" id="PS51099"/>
    </source>
</evidence>
<dbReference type="RefSeq" id="WP_166234745.1">
    <property type="nucleotide sequence ID" value="NZ_CP049865.1"/>
</dbReference>
<dbReference type="Proteomes" id="UP000501058">
    <property type="component" value="Chromosome"/>
</dbReference>
<sequence>MTAQVKILIACGSGIATSTVAQEKVKEILKEAGIPASITKGTVGQVPALVDGVDVVMVTTRYPKPLDKPVVQVFGLISGVNEDKVAAEIVATCRAVLEGSPDA</sequence>
<dbReference type="InterPro" id="IPR036095">
    <property type="entry name" value="PTS_EIIB-like_sf"/>
</dbReference>
<dbReference type="InterPro" id="IPR003501">
    <property type="entry name" value="PTS_EIIB_2/3"/>
</dbReference>
<dbReference type="Gene3D" id="3.40.50.2300">
    <property type="match status" value="1"/>
</dbReference>
<name>A0A6G7YAL4_9ACTN</name>
<accession>A0A6G7YAL4</accession>
<dbReference type="AlphaFoldDB" id="A0A6G7YAL4"/>
<evidence type="ECO:0000313" key="3">
    <source>
        <dbReference type="EMBL" id="QIK73678.1"/>
    </source>
</evidence>
<dbReference type="GO" id="GO:0008982">
    <property type="term" value="F:protein-N(PI)-phosphohistidine-sugar phosphotransferase activity"/>
    <property type="evidence" value="ECO:0007669"/>
    <property type="project" value="InterPro"/>
</dbReference>
<dbReference type="Pfam" id="PF02302">
    <property type="entry name" value="PTS_IIB"/>
    <property type="match status" value="1"/>
</dbReference>
<dbReference type="InterPro" id="IPR013011">
    <property type="entry name" value="PTS_EIIB_2"/>
</dbReference>